<proteinExistence type="predicted"/>
<dbReference type="SUPFAM" id="SSF50891">
    <property type="entry name" value="Cyclophilin-like"/>
    <property type="match status" value="1"/>
</dbReference>
<reference evidence="5 6" key="1">
    <citation type="submission" date="2015-01" db="EMBL/GenBank/DDBJ databases">
        <title>Vibrio sp. C94 JCM 19241 whole genome shotgun sequence.</title>
        <authorList>
            <person name="Sawabe T."/>
            <person name="Meirelles P."/>
            <person name="Feng G."/>
            <person name="Sayaka M."/>
            <person name="Hattori M."/>
            <person name="Ohkuma M."/>
        </authorList>
    </citation>
    <scope>NUCLEOTIDE SEQUENCE [LARGE SCALE GENOMIC DNA]</scope>
    <source>
        <strain evidence="6">JCM 19241</strain>
    </source>
</reference>
<evidence type="ECO:0000259" key="4">
    <source>
        <dbReference type="SMART" id="SM00796"/>
    </source>
</evidence>
<protein>
    <submittedName>
        <fullName evidence="5">Allophanate hydrolase 2 subunit 1</fullName>
        <ecNumber evidence="5">3.5.1.54</ecNumber>
    </submittedName>
</protein>
<dbReference type="GO" id="GO:0005524">
    <property type="term" value="F:ATP binding"/>
    <property type="evidence" value="ECO:0007669"/>
    <property type="project" value="UniProtKB-KW"/>
</dbReference>
<dbReference type="InterPro" id="IPR010016">
    <property type="entry name" value="PxpB"/>
</dbReference>
<dbReference type="EMBL" id="BBSC01000002">
    <property type="protein sequence ID" value="GAM74278.1"/>
    <property type="molecule type" value="Genomic_DNA"/>
</dbReference>
<evidence type="ECO:0000256" key="1">
    <source>
        <dbReference type="ARBA" id="ARBA00022741"/>
    </source>
</evidence>
<dbReference type="Proteomes" id="UP000031666">
    <property type="component" value="Unassembled WGS sequence"/>
</dbReference>
<keyword evidence="3" id="KW-0067">ATP-binding</keyword>
<dbReference type="STRING" id="1481914.JCM19241_5474"/>
<evidence type="ECO:0000256" key="3">
    <source>
        <dbReference type="ARBA" id="ARBA00022840"/>
    </source>
</evidence>
<organism evidence="5 6">
    <name type="scientific">Vibrio ishigakensis</name>
    <dbReference type="NCBI Taxonomy" id="1481914"/>
    <lineage>
        <taxon>Bacteria</taxon>
        <taxon>Pseudomonadati</taxon>
        <taxon>Pseudomonadota</taxon>
        <taxon>Gammaproteobacteria</taxon>
        <taxon>Vibrionales</taxon>
        <taxon>Vibrionaceae</taxon>
        <taxon>Vibrio</taxon>
    </lineage>
</organism>
<dbReference type="SMART" id="SM00796">
    <property type="entry name" value="AHS1"/>
    <property type="match status" value="1"/>
</dbReference>
<gene>
    <name evidence="5" type="ORF">JCM19241_5474</name>
</gene>
<comment type="caution">
    <text evidence="5">The sequence shown here is derived from an EMBL/GenBank/DDBJ whole genome shotgun (WGS) entry which is preliminary data.</text>
</comment>
<keyword evidence="2 5" id="KW-0378">Hydrolase</keyword>
<dbReference type="PANTHER" id="PTHR34698">
    <property type="entry name" value="5-OXOPROLINASE SUBUNIT B"/>
    <property type="match status" value="1"/>
</dbReference>
<dbReference type="InterPro" id="IPR029000">
    <property type="entry name" value="Cyclophilin-like_dom_sf"/>
</dbReference>
<dbReference type="AlphaFoldDB" id="A0A0B8QGJ8"/>
<evidence type="ECO:0000313" key="5">
    <source>
        <dbReference type="EMBL" id="GAM74278.1"/>
    </source>
</evidence>
<name>A0A0B8QGJ8_9VIBR</name>
<dbReference type="InterPro" id="IPR003833">
    <property type="entry name" value="CT_C_D"/>
</dbReference>
<dbReference type="PANTHER" id="PTHR34698:SF2">
    <property type="entry name" value="5-OXOPROLINASE SUBUNIT B"/>
    <property type="match status" value="1"/>
</dbReference>
<evidence type="ECO:0000256" key="2">
    <source>
        <dbReference type="ARBA" id="ARBA00022801"/>
    </source>
</evidence>
<accession>A0A0B8QGJ8</accession>
<evidence type="ECO:0000313" key="6">
    <source>
        <dbReference type="Proteomes" id="UP000031666"/>
    </source>
</evidence>
<feature type="domain" description="Carboxyltransferase" evidence="4">
    <location>
        <begin position="1"/>
        <end position="159"/>
    </location>
</feature>
<dbReference type="EC" id="3.5.1.54" evidence="5"/>
<dbReference type="Gene3D" id="2.40.100.10">
    <property type="entry name" value="Cyclophilin-like"/>
    <property type="match status" value="1"/>
</dbReference>
<sequence length="182" mass="19788">MQAVPSYTTLLLEFAPINFDVNKAIAEISQVLTLAGTVTTSSSEARVIEIPTYYGPETCLDIALYRGLSIQEMASIHSSELYQVYALGFAPGFAFMAEVPEALQLPRRDAPRASVPKGSVAIAGKQTAVYPDTSPGGWNIIGRTPLELYTPNNKQISRIQVGDKIRFVAINRSEYLTLGGEM</sequence>
<dbReference type="Pfam" id="PF02682">
    <property type="entry name" value="CT_C_D"/>
    <property type="match status" value="1"/>
</dbReference>
<dbReference type="GO" id="GO:0004039">
    <property type="term" value="F:allophanate hydrolase activity"/>
    <property type="evidence" value="ECO:0007669"/>
    <property type="project" value="UniProtKB-EC"/>
</dbReference>
<reference evidence="5 6" key="2">
    <citation type="submission" date="2015-01" db="EMBL/GenBank/DDBJ databases">
        <authorList>
            <consortium name="NBRP consortium"/>
            <person name="Sawabe T."/>
            <person name="Meirelles P."/>
            <person name="Feng G."/>
            <person name="Sayaka M."/>
            <person name="Hattori M."/>
            <person name="Ohkuma M."/>
        </authorList>
    </citation>
    <scope>NUCLEOTIDE SEQUENCE [LARGE SCALE GENOMIC DNA]</scope>
    <source>
        <strain evidence="6">JCM 19241</strain>
    </source>
</reference>
<keyword evidence="1" id="KW-0547">Nucleotide-binding</keyword>